<keyword evidence="3" id="KW-1185">Reference proteome</keyword>
<dbReference type="GeneID" id="31006791"/>
<organism evidence="2 3">
    <name type="scientific">Talaromyces atroroseus</name>
    <dbReference type="NCBI Taxonomy" id="1441469"/>
    <lineage>
        <taxon>Eukaryota</taxon>
        <taxon>Fungi</taxon>
        <taxon>Dikarya</taxon>
        <taxon>Ascomycota</taxon>
        <taxon>Pezizomycotina</taxon>
        <taxon>Eurotiomycetes</taxon>
        <taxon>Eurotiomycetidae</taxon>
        <taxon>Eurotiales</taxon>
        <taxon>Trichocomaceae</taxon>
        <taxon>Talaromyces</taxon>
        <taxon>Talaromyces sect. Trachyspermi</taxon>
    </lineage>
</organism>
<gene>
    <name evidence="2" type="ORF">UA08_07035</name>
</gene>
<reference evidence="2 3" key="1">
    <citation type="submission" date="2015-06" db="EMBL/GenBank/DDBJ databases">
        <title>Talaromyces atroroseus IBT 11181 draft genome.</title>
        <authorList>
            <person name="Rasmussen K.B."/>
            <person name="Rasmussen S."/>
            <person name="Petersen B."/>
            <person name="Sicheritz-Ponten T."/>
            <person name="Mortensen U.H."/>
            <person name="Thrane U."/>
        </authorList>
    </citation>
    <scope>NUCLEOTIDE SEQUENCE [LARGE SCALE GENOMIC DNA]</scope>
    <source>
        <strain evidence="2 3">IBT 11181</strain>
    </source>
</reference>
<accession>A0A225AEP3</accession>
<dbReference type="AlphaFoldDB" id="A0A225AEP3"/>
<feature type="region of interest" description="Disordered" evidence="1">
    <location>
        <begin position="118"/>
        <end position="142"/>
    </location>
</feature>
<evidence type="ECO:0000313" key="2">
    <source>
        <dbReference type="EMBL" id="OKL57543.1"/>
    </source>
</evidence>
<dbReference type="Proteomes" id="UP000214365">
    <property type="component" value="Unassembled WGS sequence"/>
</dbReference>
<name>A0A225AEP3_TALAT</name>
<dbReference type="EMBL" id="LFMY01000011">
    <property type="protein sequence ID" value="OKL57543.1"/>
    <property type="molecule type" value="Genomic_DNA"/>
</dbReference>
<comment type="caution">
    <text evidence="2">The sequence shown here is derived from an EMBL/GenBank/DDBJ whole genome shotgun (WGS) entry which is preliminary data.</text>
</comment>
<evidence type="ECO:0000256" key="1">
    <source>
        <dbReference type="SAM" id="MobiDB-lite"/>
    </source>
</evidence>
<sequence>MANLFENIGEIEVMGDIWNCTAQSPHNNDVNIIARNDQLMPLGGTQYMGPDYGYVPQTLLDNGMNYHGTSNINAYHAPFLLEDLNVDLNVDFEQDGTMMLGDDMFESGRASPCLLPPMNINVPMQPQPKTRRDTTREKTRRKSVLHTENSFIQSLRAQNIPWKKISELFSQRFGKVMSNASLQMRMIRRRKRAGIWRYSDIKLLREAYNYWETKKFAIIARKLQELGASQTYTERQVEFQLQHSQHE</sequence>
<dbReference type="RefSeq" id="XP_020117664.1">
    <property type="nucleotide sequence ID" value="XM_020261931.1"/>
</dbReference>
<evidence type="ECO:0000313" key="3">
    <source>
        <dbReference type="Proteomes" id="UP000214365"/>
    </source>
</evidence>
<proteinExistence type="predicted"/>
<dbReference type="OrthoDB" id="5421421at2759"/>
<protein>
    <submittedName>
        <fullName evidence="2">Uncharacterized protein</fullName>
    </submittedName>
</protein>